<gene>
    <name evidence="1" type="ORF">KQX54_017939</name>
</gene>
<keyword evidence="2" id="KW-1185">Reference proteome</keyword>
<evidence type="ECO:0000313" key="2">
    <source>
        <dbReference type="Proteomes" id="UP000826195"/>
    </source>
</evidence>
<sequence>MEICWHSAASQIPLTPFTFHEMFTRVRRPFKGVRPIRPRFSLIYFLARPRGFLFQRQGDEVWGIETGRTSPCL</sequence>
<comment type="caution">
    <text evidence="1">The sequence shown here is derived from an EMBL/GenBank/DDBJ whole genome shotgun (WGS) entry which is preliminary data.</text>
</comment>
<organism evidence="1 2">
    <name type="scientific">Cotesia glomerata</name>
    <name type="common">Lepidopteran parasitic wasp</name>
    <name type="synonym">Apanteles glomeratus</name>
    <dbReference type="NCBI Taxonomy" id="32391"/>
    <lineage>
        <taxon>Eukaryota</taxon>
        <taxon>Metazoa</taxon>
        <taxon>Ecdysozoa</taxon>
        <taxon>Arthropoda</taxon>
        <taxon>Hexapoda</taxon>
        <taxon>Insecta</taxon>
        <taxon>Pterygota</taxon>
        <taxon>Neoptera</taxon>
        <taxon>Endopterygota</taxon>
        <taxon>Hymenoptera</taxon>
        <taxon>Apocrita</taxon>
        <taxon>Ichneumonoidea</taxon>
        <taxon>Braconidae</taxon>
        <taxon>Microgastrinae</taxon>
        <taxon>Cotesia</taxon>
    </lineage>
</organism>
<proteinExistence type="predicted"/>
<reference evidence="1 2" key="1">
    <citation type="journal article" date="2021" name="J. Hered.">
        <title>A chromosome-level genome assembly of the parasitoid wasp, Cotesia glomerata (Hymenoptera: Braconidae).</title>
        <authorList>
            <person name="Pinto B.J."/>
            <person name="Weis J.J."/>
            <person name="Gamble T."/>
            <person name="Ode P.J."/>
            <person name="Paul R."/>
            <person name="Zaspel J.M."/>
        </authorList>
    </citation>
    <scope>NUCLEOTIDE SEQUENCE [LARGE SCALE GENOMIC DNA]</scope>
    <source>
        <strain evidence="1">CgM1</strain>
    </source>
</reference>
<evidence type="ECO:0000313" key="1">
    <source>
        <dbReference type="EMBL" id="KAH0561594.1"/>
    </source>
</evidence>
<protein>
    <submittedName>
        <fullName evidence="1">Uncharacterized protein</fullName>
    </submittedName>
</protein>
<dbReference type="Proteomes" id="UP000826195">
    <property type="component" value="Unassembled WGS sequence"/>
</dbReference>
<dbReference type="EMBL" id="JAHXZJ010000374">
    <property type="protein sequence ID" value="KAH0561594.1"/>
    <property type="molecule type" value="Genomic_DNA"/>
</dbReference>
<dbReference type="AlphaFoldDB" id="A0AAV7J073"/>
<accession>A0AAV7J073</accession>
<name>A0AAV7J073_COTGL</name>